<dbReference type="Proteomes" id="UP001168098">
    <property type="component" value="Unassembled WGS sequence"/>
</dbReference>
<evidence type="ECO:0000313" key="1">
    <source>
        <dbReference type="EMBL" id="KAJ9687980.1"/>
    </source>
</evidence>
<dbReference type="AlphaFoldDB" id="A0AA38ZFP0"/>
<protein>
    <submittedName>
        <fullName evidence="1">Uncharacterized protein</fullName>
    </submittedName>
</protein>
<organism evidence="1 2">
    <name type="scientific">Vitis rotundifolia</name>
    <name type="common">Muscadine grape</name>
    <dbReference type="NCBI Taxonomy" id="103349"/>
    <lineage>
        <taxon>Eukaryota</taxon>
        <taxon>Viridiplantae</taxon>
        <taxon>Streptophyta</taxon>
        <taxon>Embryophyta</taxon>
        <taxon>Tracheophyta</taxon>
        <taxon>Spermatophyta</taxon>
        <taxon>Magnoliopsida</taxon>
        <taxon>eudicotyledons</taxon>
        <taxon>Gunneridae</taxon>
        <taxon>Pentapetalae</taxon>
        <taxon>rosids</taxon>
        <taxon>Vitales</taxon>
        <taxon>Vitaceae</taxon>
        <taxon>Viteae</taxon>
        <taxon>Vitis</taxon>
    </lineage>
</organism>
<comment type="caution">
    <text evidence="1">The sequence shown here is derived from an EMBL/GenBank/DDBJ whole genome shotgun (WGS) entry which is preliminary data.</text>
</comment>
<gene>
    <name evidence="1" type="ORF">PVL29_013953</name>
</gene>
<evidence type="ECO:0000313" key="2">
    <source>
        <dbReference type="Proteomes" id="UP001168098"/>
    </source>
</evidence>
<accession>A0AA38ZFP0</accession>
<reference evidence="1 2" key="1">
    <citation type="journal article" date="2023" name="BMC Biotechnol.">
        <title>Vitis rotundifolia cv Carlos genome sequencing.</title>
        <authorList>
            <person name="Huff M."/>
            <person name="Hulse-Kemp A."/>
            <person name="Scheffler B."/>
            <person name="Youngblood R."/>
            <person name="Simpson S."/>
            <person name="Babiker E."/>
            <person name="Staton M."/>
        </authorList>
    </citation>
    <scope>NUCLEOTIDE SEQUENCE [LARGE SCALE GENOMIC DNA]</scope>
    <source>
        <tissue evidence="1">Leaf</tissue>
    </source>
</reference>
<sequence length="120" mass="12592">MLSKKFLSDGDNPESAASATSGITIEAASAAAVNPVTAFSFKEALTSNFPLDLDDAAAIDFEGRTGNGLKKASDPCSLFWVALVMGMGMAIETAKVEAIVVCLLVISSLTPNCFFCMRKF</sequence>
<proteinExistence type="predicted"/>
<name>A0AA38ZFP0_VITRO</name>
<dbReference type="EMBL" id="JARBHA010000011">
    <property type="protein sequence ID" value="KAJ9687980.1"/>
    <property type="molecule type" value="Genomic_DNA"/>
</dbReference>
<keyword evidence="2" id="KW-1185">Reference proteome</keyword>